<dbReference type="Proteomes" id="UP000230914">
    <property type="component" value="Unassembled WGS sequence"/>
</dbReference>
<dbReference type="Gene3D" id="2.40.10.340">
    <property type="entry name" value="Rod shape-determining protein MreC, domain 1"/>
    <property type="match status" value="2"/>
</dbReference>
<evidence type="ECO:0000256" key="4">
    <source>
        <dbReference type="ARBA" id="ARBA00032089"/>
    </source>
</evidence>
<feature type="domain" description="Rod shape-determining protein MreC beta-barrel core" evidence="6">
    <location>
        <begin position="121"/>
        <end position="188"/>
    </location>
</feature>
<dbReference type="InterPro" id="IPR055342">
    <property type="entry name" value="MreC_beta-barrel_core"/>
</dbReference>
<dbReference type="InterPro" id="IPR007221">
    <property type="entry name" value="MreC"/>
</dbReference>
<evidence type="ECO:0000259" key="6">
    <source>
        <dbReference type="Pfam" id="PF04085"/>
    </source>
</evidence>
<sequence>MAVYSPGRRRTIALLLLTSLLLVTLDLRGNSALNSVRSVFGYVSAPFETAGRVVSRPFIRVWRGITMVDDLEAENRALRQEIDRQRSDQIAGQNAMIENRQLRDALGIESLADYEKVAGEIIGQLPSNIYQRVEIDVGANNGVKVGMPVINEAGLVGKITFVAPTTSIVMLVTDPQYHVPVKVVGTGEPVTDDSTPPTVPSGLPVDDVTIPPTTTTLPPAESSVPSSVPAPSTSSPAQDGDTTAGITTTTTTTTTIPAEDGDTRETGDLGGAGADRLPRIRFITDSRQFGKVQEGDAVLTTGGSLSLAPPGIPVGTVEHIISRSGSAGLELEVRLSADLSRLSFLTVVLYQPSTELGGR</sequence>
<dbReference type="PANTHER" id="PTHR34138:SF1">
    <property type="entry name" value="CELL SHAPE-DETERMINING PROTEIN MREC"/>
    <property type="match status" value="1"/>
</dbReference>
<accession>A0A2G6K988</accession>
<feature type="domain" description="Rod shape-determining protein MreC beta-barrel core" evidence="6">
    <location>
        <begin position="241"/>
        <end position="348"/>
    </location>
</feature>
<name>A0A2G6K988_9ACTN</name>
<dbReference type="AlphaFoldDB" id="A0A2G6K988"/>
<dbReference type="InterPro" id="IPR042177">
    <property type="entry name" value="Cell/Rod_1"/>
</dbReference>
<gene>
    <name evidence="7" type="ORF">CSA55_03940</name>
</gene>
<evidence type="ECO:0000313" key="8">
    <source>
        <dbReference type="Proteomes" id="UP000230914"/>
    </source>
</evidence>
<evidence type="ECO:0000256" key="3">
    <source>
        <dbReference type="ARBA" id="ARBA00022960"/>
    </source>
</evidence>
<feature type="compositionally biased region" description="Low complexity" evidence="5">
    <location>
        <begin position="192"/>
        <end position="258"/>
    </location>
</feature>
<dbReference type="Gene3D" id="2.40.10.350">
    <property type="entry name" value="Rod shape-determining protein MreC, domain 2"/>
    <property type="match status" value="1"/>
</dbReference>
<dbReference type="InterPro" id="IPR042175">
    <property type="entry name" value="Cell/Rod_MreC_2"/>
</dbReference>
<proteinExistence type="inferred from homology"/>
<evidence type="ECO:0000256" key="5">
    <source>
        <dbReference type="SAM" id="MobiDB-lite"/>
    </source>
</evidence>
<keyword evidence="3" id="KW-0133">Cell shape</keyword>
<dbReference type="PANTHER" id="PTHR34138">
    <property type="entry name" value="CELL SHAPE-DETERMINING PROTEIN MREC"/>
    <property type="match status" value="1"/>
</dbReference>
<dbReference type="Pfam" id="PF04085">
    <property type="entry name" value="MreC"/>
    <property type="match status" value="2"/>
</dbReference>
<organism evidence="7 8">
    <name type="scientific">Ilumatobacter coccineus</name>
    <dbReference type="NCBI Taxonomy" id="467094"/>
    <lineage>
        <taxon>Bacteria</taxon>
        <taxon>Bacillati</taxon>
        <taxon>Actinomycetota</taxon>
        <taxon>Acidimicrobiia</taxon>
        <taxon>Acidimicrobiales</taxon>
        <taxon>Ilumatobacteraceae</taxon>
        <taxon>Ilumatobacter</taxon>
    </lineage>
</organism>
<dbReference type="EMBL" id="PDSL01000052">
    <property type="protein sequence ID" value="PIE32231.1"/>
    <property type="molecule type" value="Genomic_DNA"/>
</dbReference>
<reference evidence="7 8" key="1">
    <citation type="submission" date="2017-10" db="EMBL/GenBank/DDBJ databases">
        <title>Novel microbial diversity and functional potential in the marine mammal oral microbiome.</title>
        <authorList>
            <person name="Dudek N.K."/>
            <person name="Sun C.L."/>
            <person name="Burstein D."/>
            <person name="Kantor R.S."/>
            <person name="Aliaga Goltsman D.S."/>
            <person name="Bik E.M."/>
            <person name="Thomas B.C."/>
            <person name="Banfield J.F."/>
            <person name="Relman D.A."/>
        </authorList>
    </citation>
    <scope>NUCLEOTIDE SEQUENCE [LARGE SCALE GENOMIC DNA]</scope>
    <source>
        <strain evidence="7">DOLJORAL78_61_10</strain>
    </source>
</reference>
<evidence type="ECO:0000256" key="1">
    <source>
        <dbReference type="ARBA" id="ARBA00009369"/>
    </source>
</evidence>
<dbReference type="GO" id="GO:0005886">
    <property type="term" value="C:plasma membrane"/>
    <property type="evidence" value="ECO:0007669"/>
    <property type="project" value="TreeGrafter"/>
</dbReference>
<protein>
    <recommendedName>
        <fullName evidence="2">Cell shape-determining protein MreC</fullName>
    </recommendedName>
    <alternativeName>
        <fullName evidence="4">Cell shape protein MreC</fullName>
    </alternativeName>
</protein>
<comment type="similarity">
    <text evidence="1">Belongs to the MreC family.</text>
</comment>
<feature type="region of interest" description="Disordered" evidence="5">
    <location>
        <begin position="187"/>
        <end position="273"/>
    </location>
</feature>
<evidence type="ECO:0000313" key="7">
    <source>
        <dbReference type="EMBL" id="PIE32231.1"/>
    </source>
</evidence>
<evidence type="ECO:0000256" key="2">
    <source>
        <dbReference type="ARBA" id="ARBA00013855"/>
    </source>
</evidence>
<comment type="caution">
    <text evidence="7">The sequence shown here is derived from an EMBL/GenBank/DDBJ whole genome shotgun (WGS) entry which is preliminary data.</text>
</comment>
<dbReference type="GO" id="GO:0008360">
    <property type="term" value="P:regulation of cell shape"/>
    <property type="evidence" value="ECO:0007669"/>
    <property type="project" value="UniProtKB-KW"/>
</dbReference>